<feature type="domain" description="Chromosome segregation in meiosis protein 3" evidence="9">
    <location>
        <begin position="78"/>
        <end position="160"/>
    </location>
</feature>
<evidence type="ECO:0000259" key="9">
    <source>
        <dbReference type="Pfam" id="PF07962"/>
    </source>
</evidence>
<keyword evidence="6 7" id="KW-0131">Cell cycle</keyword>
<feature type="region of interest" description="Disordered" evidence="8">
    <location>
        <begin position="162"/>
        <end position="244"/>
    </location>
</feature>
<dbReference type="PANTHER" id="PTHR13220">
    <property type="entry name" value="TIMELESS INTERACTING-RELATED"/>
    <property type="match status" value="1"/>
</dbReference>
<proteinExistence type="inferred from homology"/>
<dbReference type="PANTHER" id="PTHR13220:SF11">
    <property type="entry name" value="TIMELESS-INTERACTING PROTEIN"/>
    <property type="match status" value="1"/>
</dbReference>
<dbReference type="OrthoDB" id="437078at2759"/>
<sequence length="295" mass="32484">MAPPKSVQPTPLNDDPDDLFGFDAGLEEIFANLHKSTEDNNNTARDPAFQPVPPAHRSEGLGIDEEITISKKRKPVAKLDDTRLLSDRGIPKLRKIAKKGLKFRGKGHEFSDVALLLRTYQLWLDELYPRAKFADGLAMIEKLGHSKRLQIMRKEWIDEGKARASANEDDAEPSHLSATVNPGLRTTGTEITPTSVPRADTLLRTDPDNPENDGFADQDANRAPHPVTTLESGESGEGPDDDELDALLAQETLAGRGTDHIHSFGSGPMQSLQRHKPPSEDAFEDDEAVMRELGM</sequence>
<evidence type="ECO:0000256" key="6">
    <source>
        <dbReference type="ARBA" id="ARBA00023306"/>
    </source>
</evidence>
<dbReference type="GO" id="GO:0000076">
    <property type="term" value="P:DNA replication checkpoint signaling"/>
    <property type="evidence" value="ECO:0007669"/>
    <property type="project" value="UniProtKB-UniRule"/>
</dbReference>
<evidence type="ECO:0000256" key="8">
    <source>
        <dbReference type="SAM" id="MobiDB-lite"/>
    </source>
</evidence>
<gene>
    <name evidence="10" type="ORF">EJ06DRAFT_248846</name>
</gene>
<evidence type="ECO:0000256" key="1">
    <source>
        <dbReference type="ARBA" id="ARBA00004123"/>
    </source>
</evidence>
<keyword evidence="11" id="KW-1185">Reference proteome</keyword>
<dbReference type="InterPro" id="IPR012923">
    <property type="entry name" value="Csm3"/>
</dbReference>
<evidence type="ECO:0000256" key="7">
    <source>
        <dbReference type="RuleBase" id="RU366049"/>
    </source>
</evidence>
<evidence type="ECO:0000313" key="10">
    <source>
        <dbReference type="EMBL" id="KAF2396209.1"/>
    </source>
</evidence>
<evidence type="ECO:0000256" key="5">
    <source>
        <dbReference type="ARBA" id="ARBA00023242"/>
    </source>
</evidence>
<comment type="subcellular location">
    <subcellularLocation>
        <location evidence="1 7">Nucleus</location>
    </subcellularLocation>
</comment>
<organism evidence="10 11">
    <name type="scientific">Trichodelitschia bisporula</name>
    <dbReference type="NCBI Taxonomy" id="703511"/>
    <lineage>
        <taxon>Eukaryota</taxon>
        <taxon>Fungi</taxon>
        <taxon>Dikarya</taxon>
        <taxon>Ascomycota</taxon>
        <taxon>Pezizomycotina</taxon>
        <taxon>Dothideomycetes</taxon>
        <taxon>Dothideomycetes incertae sedis</taxon>
        <taxon>Phaeotrichales</taxon>
        <taxon>Phaeotrichaceae</taxon>
        <taxon>Trichodelitschia</taxon>
    </lineage>
</organism>
<dbReference type="GO" id="GO:0031298">
    <property type="term" value="C:replication fork protection complex"/>
    <property type="evidence" value="ECO:0007669"/>
    <property type="project" value="TreeGrafter"/>
</dbReference>
<feature type="compositionally biased region" description="Polar residues" evidence="8">
    <location>
        <begin position="176"/>
        <end position="195"/>
    </location>
</feature>
<comment type="function">
    <text evidence="7">Plays an important role in the control of DNA replication and the maintenance of replication fork stability.</text>
</comment>
<dbReference type="EMBL" id="ML996708">
    <property type="protein sequence ID" value="KAF2396209.1"/>
    <property type="molecule type" value="Genomic_DNA"/>
</dbReference>
<dbReference type="GO" id="GO:0043111">
    <property type="term" value="P:replication fork arrest"/>
    <property type="evidence" value="ECO:0007669"/>
    <property type="project" value="TreeGrafter"/>
</dbReference>
<reference evidence="10" key="1">
    <citation type="journal article" date="2020" name="Stud. Mycol.">
        <title>101 Dothideomycetes genomes: a test case for predicting lifestyles and emergence of pathogens.</title>
        <authorList>
            <person name="Haridas S."/>
            <person name="Albert R."/>
            <person name="Binder M."/>
            <person name="Bloem J."/>
            <person name="Labutti K."/>
            <person name="Salamov A."/>
            <person name="Andreopoulos B."/>
            <person name="Baker S."/>
            <person name="Barry K."/>
            <person name="Bills G."/>
            <person name="Bluhm B."/>
            <person name="Cannon C."/>
            <person name="Castanera R."/>
            <person name="Culley D."/>
            <person name="Daum C."/>
            <person name="Ezra D."/>
            <person name="Gonzalez J."/>
            <person name="Henrissat B."/>
            <person name="Kuo A."/>
            <person name="Liang C."/>
            <person name="Lipzen A."/>
            <person name="Lutzoni F."/>
            <person name="Magnuson J."/>
            <person name="Mondo S."/>
            <person name="Nolan M."/>
            <person name="Ohm R."/>
            <person name="Pangilinan J."/>
            <person name="Park H.-J."/>
            <person name="Ramirez L."/>
            <person name="Alfaro M."/>
            <person name="Sun H."/>
            <person name="Tritt A."/>
            <person name="Yoshinaga Y."/>
            <person name="Zwiers L.-H."/>
            <person name="Turgeon B."/>
            <person name="Goodwin S."/>
            <person name="Spatafora J."/>
            <person name="Crous P."/>
            <person name="Grigoriev I."/>
        </authorList>
    </citation>
    <scope>NUCLEOTIDE SEQUENCE</scope>
    <source>
        <strain evidence="10">CBS 262.69</strain>
    </source>
</reference>
<keyword evidence="3 7" id="KW-0227">DNA damage</keyword>
<name>A0A6G1HK21_9PEZI</name>
<dbReference type="Proteomes" id="UP000799640">
    <property type="component" value="Unassembled WGS sequence"/>
</dbReference>
<keyword evidence="4" id="KW-0236">DNA replication inhibitor</keyword>
<evidence type="ECO:0000256" key="3">
    <source>
        <dbReference type="ARBA" id="ARBA00022763"/>
    </source>
</evidence>
<feature type="region of interest" description="Disordered" evidence="8">
    <location>
        <begin position="258"/>
        <end position="295"/>
    </location>
</feature>
<evidence type="ECO:0000256" key="4">
    <source>
        <dbReference type="ARBA" id="ARBA00022880"/>
    </source>
</evidence>
<dbReference type="AlphaFoldDB" id="A0A6G1HK21"/>
<comment type="similarity">
    <text evidence="2 7">Belongs to the CSM3 family.</text>
</comment>
<dbReference type="Pfam" id="PF07962">
    <property type="entry name" value="Swi3"/>
    <property type="match status" value="1"/>
</dbReference>
<dbReference type="InterPro" id="IPR040038">
    <property type="entry name" value="TIPIN/Csm3/Swi3"/>
</dbReference>
<accession>A0A6G1HK21</accession>
<dbReference type="GO" id="GO:0031297">
    <property type="term" value="P:replication fork processing"/>
    <property type="evidence" value="ECO:0007669"/>
    <property type="project" value="UniProtKB-UniRule"/>
</dbReference>
<evidence type="ECO:0000313" key="11">
    <source>
        <dbReference type="Proteomes" id="UP000799640"/>
    </source>
</evidence>
<protein>
    <recommendedName>
        <fullName evidence="7">Chromosome segregation in meiosis protein</fullName>
    </recommendedName>
</protein>
<evidence type="ECO:0000256" key="2">
    <source>
        <dbReference type="ARBA" id="ARBA00006075"/>
    </source>
</evidence>
<dbReference type="GO" id="GO:0006974">
    <property type="term" value="P:DNA damage response"/>
    <property type="evidence" value="ECO:0007669"/>
    <property type="project" value="UniProtKB-KW"/>
</dbReference>
<keyword evidence="5 7" id="KW-0539">Nucleus</keyword>
<dbReference type="GO" id="GO:0003677">
    <property type="term" value="F:DNA binding"/>
    <property type="evidence" value="ECO:0007669"/>
    <property type="project" value="TreeGrafter"/>
</dbReference>
<feature type="region of interest" description="Disordered" evidence="8">
    <location>
        <begin position="33"/>
        <end position="57"/>
    </location>
</feature>